<reference evidence="9" key="1">
    <citation type="submission" date="2012-12" db="EMBL/GenBank/DDBJ databases">
        <authorList>
            <person name="Hellsten U."/>
            <person name="Grimwood J."/>
            <person name="Chapman J.A."/>
            <person name="Shapiro H."/>
            <person name="Aerts A."/>
            <person name="Otillar R.P."/>
            <person name="Terry A.Y."/>
            <person name="Boore J.L."/>
            <person name="Simakov O."/>
            <person name="Marletaz F."/>
            <person name="Cho S.-J."/>
            <person name="Edsinger-Gonzales E."/>
            <person name="Havlak P."/>
            <person name="Kuo D.-H."/>
            <person name="Larsson T."/>
            <person name="Lv J."/>
            <person name="Arendt D."/>
            <person name="Savage R."/>
            <person name="Osoegawa K."/>
            <person name="de Jong P."/>
            <person name="Lindberg D.R."/>
            <person name="Seaver E.C."/>
            <person name="Weisblat D.A."/>
            <person name="Putnam N.H."/>
            <person name="Grigoriev I.V."/>
            <person name="Rokhsar D.S."/>
        </authorList>
    </citation>
    <scope>NUCLEOTIDE SEQUENCE</scope>
</reference>
<organism evidence="8 9">
    <name type="scientific">Helobdella robusta</name>
    <name type="common">Californian leech</name>
    <dbReference type="NCBI Taxonomy" id="6412"/>
    <lineage>
        <taxon>Eukaryota</taxon>
        <taxon>Metazoa</taxon>
        <taxon>Spiralia</taxon>
        <taxon>Lophotrochozoa</taxon>
        <taxon>Annelida</taxon>
        <taxon>Clitellata</taxon>
        <taxon>Hirudinea</taxon>
        <taxon>Rhynchobdellida</taxon>
        <taxon>Glossiphoniidae</taxon>
        <taxon>Helobdella</taxon>
    </lineage>
</organism>
<dbReference type="EnsemblMetazoa" id="HelroT170817">
    <property type="protein sequence ID" value="HelroP170817"/>
    <property type="gene ID" value="HelroG170817"/>
</dbReference>
<keyword evidence="4 5" id="KW-0238">DNA-binding</keyword>
<dbReference type="RefSeq" id="XP_009014892.1">
    <property type="nucleotide sequence ID" value="XM_009016644.1"/>
</dbReference>
<keyword evidence="1" id="KW-0479">Metal-binding</keyword>
<dbReference type="EMBL" id="AMQM01003688">
    <property type="status" value="NOT_ANNOTATED_CDS"/>
    <property type="molecule type" value="Genomic_DNA"/>
</dbReference>
<dbReference type="InParanoid" id="T1F3G7"/>
<evidence type="ECO:0000256" key="3">
    <source>
        <dbReference type="ARBA" id="ARBA00022833"/>
    </source>
</evidence>
<dbReference type="CTD" id="20203366"/>
<dbReference type="GeneID" id="20203366"/>
<dbReference type="eggNOG" id="ENOG502TKM6">
    <property type="taxonomic scope" value="Eukaryota"/>
</dbReference>
<dbReference type="Proteomes" id="UP000015101">
    <property type="component" value="Unassembled WGS sequence"/>
</dbReference>
<evidence type="ECO:0000256" key="2">
    <source>
        <dbReference type="ARBA" id="ARBA00022771"/>
    </source>
</evidence>
<evidence type="ECO:0000313" key="9">
    <source>
        <dbReference type="Proteomes" id="UP000015101"/>
    </source>
</evidence>
<reference evidence="8" key="3">
    <citation type="submission" date="2015-06" db="UniProtKB">
        <authorList>
            <consortium name="EnsemblMetazoa"/>
        </authorList>
    </citation>
    <scope>IDENTIFICATION</scope>
</reference>
<dbReference type="PROSITE" id="PS50950">
    <property type="entry name" value="ZF_THAP"/>
    <property type="match status" value="1"/>
</dbReference>
<keyword evidence="2 5" id="KW-0863">Zinc-finger</keyword>
<reference evidence="7 9" key="2">
    <citation type="journal article" date="2013" name="Nature">
        <title>Insights into bilaterian evolution from three spiralian genomes.</title>
        <authorList>
            <person name="Simakov O."/>
            <person name="Marletaz F."/>
            <person name="Cho S.J."/>
            <person name="Edsinger-Gonzales E."/>
            <person name="Havlak P."/>
            <person name="Hellsten U."/>
            <person name="Kuo D.H."/>
            <person name="Larsson T."/>
            <person name="Lv J."/>
            <person name="Arendt D."/>
            <person name="Savage R."/>
            <person name="Osoegawa K."/>
            <person name="de Jong P."/>
            <person name="Grimwood J."/>
            <person name="Chapman J.A."/>
            <person name="Shapiro H."/>
            <person name="Aerts A."/>
            <person name="Otillar R.P."/>
            <person name="Terry A.Y."/>
            <person name="Boore J.L."/>
            <person name="Grigoriev I.V."/>
            <person name="Lindberg D.R."/>
            <person name="Seaver E.C."/>
            <person name="Weisblat D.A."/>
            <person name="Putnam N.H."/>
            <person name="Rokhsar D.S."/>
        </authorList>
    </citation>
    <scope>NUCLEOTIDE SEQUENCE</scope>
</reference>
<dbReference type="GO" id="GO:0003677">
    <property type="term" value="F:DNA binding"/>
    <property type="evidence" value="ECO:0007669"/>
    <property type="project" value="UniProtKB-UniRule"/>
</dbReference>
<feature type="domain" description="THAP-type" evidence="6">
    <location>
        <begin position="1"/>
        <end position="55"/>
    </location>
</feature>
<dbReference type="OrthoDB" id="6159136at2759"/>
<sequence length="104" mass="12630">MQNDWIKCIRQEINDFKWLPSKNARICSDHFCNKDYKGYDGERKVMMKKAFPCFQKNFWKSLKKLEHMTDQKSFALTLHLYGHKAYDYLWTSGLHLPHTRTLRK</sequence>
<evidence type="ECO:0000256" key="1">
    <source>
        <dbReference type="ARBA" id="ARBA00022723"/>
    </source>
</evidence>
<dbReference type="KEGG" id="hro:HELRODRAFT_170817"/>
<gene>
    <name evidence="8" type="primary">20203366</name>
    <name evidence="7" type="ORF">HELRODRAFT_170817</name>
</gene>
<keyword evidence="3" id="KW-0862">Zinc</keyword>
<dbReference type="EMBL" id="KB096275">
    <property type="protein sequence ID" value="ESO06796.1"/>
    <property type="molecule type" value="Genomic_DNA"/>
</dbReference>
<evidence type="ECO:0000256" key="5">
    <source>
        <dbReference type="PROSITE-ProRule" id="PRU00309"/>
    </source>
</evidence>
<evidence type="ECO:0000259" key="6">
    <source>
        <dbReference type="PROSITE" id="PS50950"/>
    </source>
</evidence>
<dbReference type="HOGENOM" id="CLU_2294661_0_0_1"/>
<evidence type="ECO:0000313" key="7">
    <source>
        <dbReference type="EMBL" id="ESO06796.1"/>
    </source>
</evidence>
<dbReference type="GO" id="GO:0008270">
    <property type="term" value="F:zinc ion binding"/>
    <property type="evidence" value="ECO:0007669"/>
    <property type="project" value="UniProtKB-KW"/>
</dbReference>
<proteinExistence type="predicted"/>
<dbReference type="InterPro" id="IPR006612">
    <property type="entry name" value="THAP_Znf"/>
</dbReference>
<protein>
    <recommendedName>
        <fullName evidence="6">THAP-type domain-containing protein</fullName>
    </recommendedName>
</protein>
<dbReference type="AlphaFoldDB" id="T1F3G7"/>
<accession>T1F3G7</accession>
<evidence type="ECO:0000256" key="4">
    <source>
        <dbReference type="ARBA" id="ARBA00023125"/>
    </source>
</evidence>
<dbReference type="InterPro" id="IPR021896">
    <property type="entry name" value="THAP9-like_HTH"/>
</dbReference>
<keyword evidence="9" id="KW-1185">Reference proteome</keyword>
<name>T1F3G7_HELRO</name>
<evidence type="ECO:0000313" key="8">
    <source>
        <dbReference type="EnsemblMetazoa" id="HelroP170817"/>
    </source>
</evidence>
<dbReference type="Pfam" id="PF12017">
    <property type="entry name" value="Tnp_P_element"/>
    <property type="match status" value="1"/>
</dbReference>